<protein>
    <submittedName>
        <fullName evidence="1">Uncharacterized protein</fullName>
    </submittedName>
</protein>
<dbReference type="AlphaFoldDB" id="W2RSP4"/>
<dbReference type="InParanoid" id="W2RSP4"/>
<dbReference type="GeneID" id="19973096"/>
<gene>
    <name evidence="1" type="ORF">HMPREF1541_05757</name>
</gene>
<dbReference type="Gene3D" id="3.90.1150.10">
    <property type="entry name" value="Aspartate Aminotransferase, domain 1"/>
    <property type="match status" value="1"/>
</dbReference>
<dbReference type="SUPFAM" id="SSF53383">
    <property type="entry name" value="PLP-dependent transferases"/>
    <property type="match status" value="1"/>
</dbReference>
<evidence type="ECO:0000313" key="2">
    <source>
        <dbReference type="Proteomes" id="UP000030752"/>
    </source>
</evidence>
<evidence type="ECO:0000313" key="1">
    <source>
        <dbReference type="EMBL" id="ETN39531.1"/>
    </source>
</evidence>
<dbReference type="STRING" id="1220924.W2RSP4"/>
<proteinExistence type="predicted"/>
<reference evidence="1 2" key="1">
    <citation type="submission" date="2013-03" db="EMBL/GenBank/DDBJ databases">
        <title>The Genome Sequence of Phialophora europaea CBS 101466.</title>
        <authorList>
            <consortium name="The Broad Institute Genomics Platform"/>
            <person name="Cuomo C."/>
            <person name="de Hoog S."/>
            <person name="Gorbushina A."/>
            <person name="Walker B."/>
            <person name="Young S.K."/>
            <person name="Zeng Q."/>
            <person name="Gargeya S."/>
            <person name="Fitzgerald M."/>
            <person name="Haas B."/>
            <person name="Abouelleil A."/>
            <person name="Allen A.W."/>
            <person name="Alvarado L."/>
            <person name="Arachchi H.M."/>
            <person name="Berlin A.M."/>
            <person name="Chapman S.B."/>
            <person name="Gainer-Dewar J."/>
            <person name="Goldberg J."/>
            <person name="Griggs A."/>
            <person name="Gujja S."/>
            <person name="Hansen M."/>
            <person name="Howarth C."/>
            <person name="Imamovic A."/>
            <person name="Ireland A."/>
            <person name="Larimer J."/>
            <person name="McCowan C."/>
            <person name="Murphy C."/>
            <person name="Pearson M."/>
            <person name="Poon T.W."/>
            <person name="Priest M."/>
            <person name="Roberts A."/>
            <person name="Saif S."/>
            <person name="Shea T."/>
            <person name="Sisk P."/>
            <person name="Sykes S."/>
            <person name="Wortman J."/>
            <person name="Nusbaum C."/>
            <person name="Birren B."/>
        </authorList>
    </citation>
    <scope>NUCLEOTIDE SEQUENCE [LARGE SCALE GENOMIC DNA]</scope>
    <source>
        <strain evidence="1 2">CBS 101466</strain>
    </source>
</reference>
<dbReference type="Proteomes" id="UP000030752">
    <property type="component" value="Unassembled WGS sequence"/>
</dbReference>
<dbReference type="EMBL" id="KB822721">
    <property type="protein sequence ID" value="ETN39531.1"/>
    <property type="molecule type" value="Genomic_DNA"/>
</dbReference>
<organism evidence="1 2">
    <name type="scientific">Cyphellophora europaea (strain CBS 101466)</name>
    <name type="common">Phialophora europaea</name>
    <dbReference type="NCBI Taxonomy" id="1220924"/>
    <lineage>
        <taxon>Eukaryota</taxon>
        <taxon>Fungi</taxon>
        <taxon>Dikarya</taxon>
        <taxon>Ascomycota</taxon>
        <taxon>Pezizomycotina</taxon>
        <taxon>Eurotiomycetes</taxon>
        <taxon>Chaetothyriomycetidae</taxon>
        <taxon>Chaetothyriales</taxon>
        <taxon>Cyphellophoraceae</taxon>
        <taxon>Cyphellophora</taxon>
    </lineage>
</organism>
<accession>W2RSP4</accession>
<keyword evidence="2" id="KW-1185">Reference proteome</keyword>
<sequence length="120" mass="13028">MKRDELIQKCDRMGEQLVRELHSRLPESFKDSGGSIRGCGLFRTVDFGEAATSCGGPIAKDVSVEAFRLGAAVYLCSPVVDAILICPPFIINDTEAAELAEIVAQAFKNVLNSRKCEPKP</sequence>
<dbReference type="HOGENOM" id="CLU_2049612_0_0_1"/>
<dbReference type="RefSeq" id="XP_008718316.1">
    <property type="nucleotide sequence ID" value="XM_008720094.1"/>
</dbReference>
<name>W2RSP4_CYPE1</name>
<dbReference type="InterPro" id="IPR015424">
    <property type="entry name" value="PyrdxlP-dep_Trfase"/>
</dbReference>
<dbReference type="InterPro" id="IPR015422">
    <property type="entry name" value="PyrdxlP-dep_Trfase_small"/>
</dbReference>
<dbReference type="VEuPathDB" id="FungiDB:HMPREF1541_05757"/>